<protein>
    <recommendedName>
        <fullName evidence="4">Esterase</fullName>
    </recommendedName>
</protein>
<evidence type="ECO:0000256" key="1">
    <source>
        <dbReference type="SAM" id="MobiDB-lite"/>
    </source>
</evidence>
<name>A0A0W1B3D3_9BACL</name>
<proteinExistence type="predicted"/>
<gene>
    <name evidence="2" type="ORF">UQ64_08225</name>
</gene>
<dbReference type="RefSeq" id="WP_060622385.1">
    <property type="nucleotide sequence ID" value="NZ_LCZJ02000016.1"/>
</dbReference>
<evidence type="ECO:0008006" key="4">
    <source>
        <dbReference type="Google" id="ProtNLM"/>
    </source>
</evidence>
<feature type="region of interest" description="Disordered" evidence="1">
    <location>
        <begin position="33"/>
        <end position="53"/>
    </location>
</feature>
<evidence type="ECO:0000313" key="3">
    <source>
        <dbReference type="Proteomes" id="UP000054709"/>
    </source>
</evidence>
<dbReference type="InterPro" id="IPR050583">
    <property type="entry name" value="Mycobacterial_A85_antigen"/>
</dbReference>
<dbReference type="OrthoDB" id="9784036at2"/>
<dbReference type="Pfam" id="PF00756">
    <property type="entry name" value="Esterase"/>
    <property type="match status" value="1"/>
</dbReference>
<reference evidence="2 3" key="1">
    <citation type="journal article" date="2015" name="Int. Biodeterior. Biodegradation">
        <title>Physiological and genetic screening methods for the isolation of methyl tert-butyl ether-degrading bacteria for bioremediation purposes.</title>
        <authorList>
            <person name="Guisado I.M."/>
            <person name="Purswani J."/>
            <person name="Gonzalez Lopez J."/>
            <person name="Pozo C."/>
        </authorList>
    </citation>
    <scope>NUCLEOTIDE SEQUENCE [LARGE SCALE GENOMIC DNA]</scope>
    <source>
        <strain evidence="2 3">SH7</strain>
    </source>
</reference>
<dbReference type="PROSITE" id="PS51257">
    <property type="entry name" value="PROKAR_LIPOPROTEIN"/>
    <property type="match status" value="1"/>
</dbReference>
<dbReference type="PANTHER" id="PTHR48098">
    <property type="entry name" value="ENTEROCHELIN ESTERASE-RELATED"/>
    <property type="match status" value="1"/>
</dbReference>
<organism evidence="2 3">
    <name type="scientific">Paenibacillus etheri</name>
    <dbReference type="NCBI Taxonomy" id="1306852"/>
    <lineage>
        <taxon>Bacteria</taxon>
        <taxon>Bacillati</taxon>
        <taxon>Bacillota</taxon>
        <taxon>Bacilli</taxon>
        <taxon>Bacillales</taxon>
        <taxon>Paenibacillaceae</taxon>
        <taxon>Paenibacillus</taxon>
    </lineage>
</organism>
<comment type="caution">
    <text evidence="2">The sequence shown here is derived from an EMBL/GenBank/DDBJ whole genome shotgun (WGS) entry which is preliminary data.</text>
</comment>
<dbReference type="InterPro" id="IPR029058">
    <property type="entry name" value="AB_hydrolase_fold"/>
</dbReference>
<dbReference type="InterPro" id="IPR000801">
    <property type="entry name" value="Esterase-like"/>
</dbReference>
<dbReference type="EMBL" id="LCZJ02000016">
    <property type="protein sequence ID" value="KTD88084.1"/>
    <property type="molecule type" value="Genomic_DNA"/>
</dbReference>
<dbReference type="AlphaFoldDB" id="A0A0W1B3D3"/>
<dbReference type="PANTHER" id="PTHR48098:SF6">
    <property type="entry name" value="FERRI-BACILLIBACTIN ESTERASE BESA"/>
    <property type="match status" value="1"/>
</dbReference>
<dbReference type="SUPFAM" id="SSF53474">
    <property type="entry name" value="alpha/beta-Hydrolases"/>
    <property type="match status" value="1"/>
</dbReference>
<accession>A0A0W1B3D3</accession>
<dbReference type="Proteomes" id="UP000054709">
    <property type="component" value="Unassembled WGS sequence"/>
</dbReference>
<dbReference type="Gene3D" id="3.40.50.1820">
    <property type="entry name" value="alpha/beta hydrolase"/>
    <property type="match status" value="1"/>
</dbReference>
<evidence type="ECO:0000313" key="2">
    <source>
        <dbReference type="EMBL" id="KTD88084.1"/>
    </source>
</evidence>
<sequence>MHSSGRFKWSFWGLVVLILLALSGCSRKGNVNENVATSPTPNPKISNTSQASESPTIEVAVKGTVHIENLGERRIFVYLPAGYETDSGRYPVVYMHDGQNVFNTNTSSLGKEWRVEEIIDQLVADGTMEKVIVIGVASSDGSERGKEYVPFPEVSIPTDGTSADEFTQYFINTVIPYVDGAYRTIPDRDHRMIMGSSFGAIQALWMGYKHPEVFSSIGVLSPTTIVGNGLLFRTLVSVSGKPVMKIWIDMGVAEGMPIDPLLDILQSKGFVLGKDLFFQMDPLGTHDEKSWNRRVHSPLLMFAGKEPGQPTKLEISDYLNLFSPDAANIRLNPVITMDNGMDYTVFEGVEYQVLNPEVGQVDKTGRVSFLKPESLNVNVIFEGVTVEHQVNYEYYVKVLKYYLKSMVTEEQGDGILIHLKSSAEKLKTTTKYFTQLLESAENMGIYKIKEVQEDSILIVFNKK</sequence>
<keyword evidence="3" id="KW-1185">Reference proteome</keyword>